<accession>A0A2P7YZZ0</accession>
<sequence length="143" mass="15817">MQDSQVIASRMLRSQRYIVLLIFTALVTFLIVTSASAHSYIKESSIGKSVGSYVETAKSWANSDSADSAQDGYRAEDEAEADQQVKNEADAEANPNEVKEDDKLDQPKPDTDTETTKEDDNSQDIGLIKDTKEAPEWEEGEHS</sequence>
<evidence type="ECO:0000256" key="1">
    <source>
        <dbReference type="SAM" id="MobiDB-lite"/>
    </source>
</evidence>
<comment type="caution">
    <text evidence="2">The sequence shown here is derived from an EMBL/GenBank/DDBJ whole genome shotgun (WGS) entry which is preliminary data.</text>
</comment>
<feature type="compositionally biased region" description="Basic and acidic residues" evidence="1">
    <location>
        <begin position="97"/>
        <end position="120"/>
    </location>
</feature>
<gene>
    <name evidence="2" type="ORF">C7M61_001213</name>
</gene>
<dbReference type="EMBL" id="PYFQ01000001">
    <property type="protein sequence ID" value="PSK41530.1"/>
    <property type="molecule type" value="Genomic_DNA"/>
</dbReference>
<proteinExistence type="predicted"/>
<reference evidence="2 3" key="1">
    <citation type="submission" date="2018-03" db="EMBL/GenBank/DDBJ databases">
        <title>Candida pseudohaemulonii genome assembly and annotation.</title>
        <authorList>
            <person name="Munoz J.F."/>
            <person name="Gade L.G."/>
            <person name="Chow N.A."/>
            <person name="Litvintseva A.P."/>
            <person name="Loparev V.N."/>
            <person name="Cuomo C.A."/>
        </authorList>
    </citation>
    <scope>NUCLEOTIDE SEQUENCE [LARGE SCALE GENOMIC DNA]</scope>
    <source>
        <strain evidence="2 3">B12108</strain>
    </source>
</reference>
<feature type="region of interest" description="Disordered" evidence="1">
    <location>
        <begin position="59"/>
        <end position="143"/>
    </location>
</feature>
<feature type="compositionally biased region" description="Polar residues" evidence="1">
    <location>
        <begin position="59"/>
        <end position="68"/>
    </location>
</feature>
<name>A0A2P7YZZ0_9ASCO</name>
<dbReference type="AlphaFoldDB" id="A0A2P7YZZ0"/>
<dbReference type="RefSeq" id="XP_024716229.1">
    <property type="nucleotide sequence ID" value="XM_024856630.1"/>
</dbReference>
<keyword evidence="3" id="KW-1185">Reference proteome</keyword>
<dbReference type="OrthoDB" id="4094845at2759"/>
<dbReference type="STRING" id="418784.A0A2P7YZZ0"/>
<protein>
    <submittedName>
        <fullName evidence="2">Uncharacterized protein</fullName>
    </submittedName>
</protein>
<feature type="compositionally biased region" description="Basic and acidic residues" evidence="1">
    <location>
        <begin position="127"/>
        <end position="143"/>
    </location>
</feature>
<evidence type="ECO:0000313" key="3">
    <source>
        <dbReference type="Proteomes" id="UP000241107"/>
    </source>
</evidence>
<organism evidence="2 3">
    <name type="scientific">Candidozyma pseudohaemuli</name>
    <dbReference type="NCBI Taxonomy" id="418784"/>
    <lineage>
        <taxon>Eukaryota</taxon>
        <taxon>Fungi</taxon>
        <taxon>Dikarya</taxon>
        <taxon>Ascomycota</taxon>
        <taxon>Saccharomycotina</taxon>
        <taxon>Pichiomycetes</taxon>
        <taxon>Metschnikowiaceae</taxon>
        <taxon>Candidozyma</taxon>
    </lineage>
</organism>
<dbReference type="GeneID" id="36564604"/>
<evidence type="ECO:0000313" key="2">
    <source>
        <dbReference type="EMBL" id="PSK41530.1"/>
    </source>
</evidence>
<dbReference type="VEuPathDB" id="FungiDB:C7M61_001213"/>
<dbReference type="Proteomes" id="UP000241107">
    <property type="component" value="Unassembled WGS sequence"/>
</dbReference>